<feature type="compositionally biased region" description="Polar residues" evidence="1">
    <location>
        <begin position="222"/>
        <end position="233"/>
    </location>
</feature>
<keyword evidence="2" id="KW-1185">Reference proteome</keyword>
<dbReference type="RefSeq" id="XP_010510282.1">
    <property type="nucleotide sequence ID" value="XM_010511980.2"/>
</dbReference>
<sequence length="410" mass="45082">MGCLFHCCFRATTTKDDESTSVDDSVSQVQSKQRGQYESKNRLSALFLSEASSSPCHDIEGSSLDSVHIDKDEAQFLKACSMTTPVTPVEIKAPKKLETHQLGEHFRSTPSWVSSNSDAIFHLDEIKNEPCERSIDTSEKTPSSCLTDARSNARISSASSDASEQSIGTALRDEVDITGNVPLKAGNVKSKTKSVRSECEFDQSYSSSSSKNISSRKPEMPANTNISATSPNPTALKLSDEIQTPRTTFPEYMGSAGKGRQRVQEKTENESPTSTICESTDEKYPIVETSSSPWVKQSSGKNMEALSITHGDRPIIGMVAAHWNEKEQSLISPKWWDGNGIPNSTNKYKEDQKVSWHATSFEERLEKALSEEGGHGFISPRKLGIVEETERDTAISHLRHSAQSMSVVSF</sequence>
<feature type="region of interest" description="Disordered" evidence="1">
    <location>
        <begin position="132"/>
        <end position="167"/>
    </location>
</feature>
<organism evidence="2 3">
    <name type="scientific">Camelina sativa</name>
    <name type="common">False flax</name>
    <name type="synonym">Myagrum sativum</name>
    <dbReference type="NCBI Taxonomy" id="90675"/>
    <lineage>
        <taxon>Eukaryota</taxon>
        <taxon>Viridiplantae</taxon>
        <taxon>Streptophyta</taxon>
        <taxon>Embryophyta</taxon>
        <taxon>Tracheophyta</taxon>
        <taxon>Spermatophyta</taxon>
        <taxon>Magnoliopsida</taxon>
        <taxon>eudicotyledons</taxon>
        <taxon>Gunneridae</taxon>
        <taxon>Pentapetalae</taxon>
        <taxon>rosids</taxon>
        <taxon>malvids</taxon>
        <taxon>Brassicales</taxon>
        <taxon>Brassicaceae</taxon>
        <taxon>Camelineae</taxon>
        <taxon>Camelina</taxon>
    </lineage>
</organism>
<protein>
    <submittedName>
        <fullName evidence="3">Protein JASON-like</fullName>
    </submittedName>
</protein>
<evidence type="ECO:0000313" key="2">
    <source>
        <dbReference type="Proteomes" id="UP000694864"/>
    </source>
</evidence>
<feature type="compositionally biased region" description="Low complexity" evidence="1">
    <location>
        <begin position="204"/>
        <end position="215"/>
    </location>
</feature>
<evidence type="ECO:0000256" key="1">
    <source>
        <dbReference type="SAM" id="MobiDB-lite"/>
    </source>
</evidence>
<accession>A0ABM0Z4F2</accession>
<feature type="compositionally biased region" description="Low complexity" evidence="1">
    <location>
        <begin position="148"/>
        <end position="163"/>
    </location>
</feature>
<reference evidence="3" key="2">
    <citation type="submission" date="2025-08" db="UniProtKB">
        <authorList>
            <consortium name="RefSeq"/>
        </authorList>
    </citation>
    <scope>IDENTIFICATION</scope>
    <source>
        <tissue evidence="3">Leaf</tissue>
    </source>
</reference>
<evidence type="ECO:0000313" key="3">
    <source>
        <dbReference type="RefSeq" id="XP_010510282.1"/>
    </source>
</evidence>
<name>A0ABM0Z4F2_CAMSA</name>
<dbReference type="GeneID" id="104786548"/>
<reference evidence="2" key="1">
    <citation type="journal article" date="2014" name="Nat. Commun.">
        <title>The emerging biofuel crop Camelina sativa retains a highly undifferentiated hexaploid genome structure.</title>
        <authorList>
            <person name="Kagale S."/>
            <person name="Koh C."/>
            <person name="Nixon J."/>
            <person name="Bollina V."/>
            <person name="Clarke W.E."/>
            <person name="Tuteja R."/>
            <person name="Spillane C."/>
            <person name="Robinson S.J."/>
            <person name="Links M.G."/>
            <person name="Clarke C."/>
            <person name="Higgins E.E."/>
            <person name="Huebert T."/>
            <person name="Sharpe A.G."/>
            <person name="Parkin I.A."/>
        </authorList>
    </citation>
    <scope>NUCLEOTIDE SEQUENCE [LARGE SCALE GENOMIC DNA]</scope>
    <source>
        <strain evidence="2">cv. DH55</strain>
    </source>
</reference>
<feature type="region of interest" description="Disordered" evidence="1">
    <location>
        <begin position="184"/>
        <end position="278"/>
    </location>
</feature>
<dbReference type="Proteomes" id="UP000694864">
    <property type="component" value="Chromosome 5"/>
</dbReference>
<dbReference type="PANTHER" id="PTHR33318">
    <property type="entry name" value="ASPARTYL/GLUTAMYL-TRNA(ASN/GLN) AMIDOTRANSFERASE SUBUNIT"/>
    <property type="match status" value="1"/>
</dbReference>
<proteinExistence type="predicted"/>
<dbReference type="InterPro" id="IPR039300">
    <property type="entry name" value="JASON"/>
</dbReference>
<dbReference type="PANTHER" id="PTHR33318:SF34">
    <property type="entry name" value="ASPARTYL_GLUTAMYL-TRNA(ASN_GLN) AMIDOTRANSFERASE SUBUNIT"/>
    <property type="match status" value="1"/>
</dbReference>
<gene>
    <name evidence="3" type="primary">LOC104786548</name>
</gene>